<feature type="compositionally biased region" description="Basic and acidic residues" evidence="4">
    <location>
        <begin position="64"/>
        <end position="80"/>
    </location>
</feature>
<dbReference type="InterPro" id="IPR007809">
    <property type="entry name" value="FlgN-like"/>
</dbReference>
<comment type="caution">
    <text evidence="5">The sequence shown here is derived from an EMBL/GenBank/DDBJ whole genome shotgun (WGS) entry which is preliminary data.</text>
</comment>
<dbReference type="InterPro" id="IPR036679">
    <property type="entry name" value="FlgN-like_sf"/>
</dbReference>
<feature type="compositionally biased region" description="Polar residues" evidence="4">
    <location>
        <begin position="122"/>
        <end position="135"/>
    </location>
</feature>
<feature type="region of interest" description="Disordered" evidence="4">
    <location>
        <begin position="58"/>
        <end position="80"/>
    </location>
</feature>
<proteinExistence type="inferred from homology"/>
<dbReference type="AlphaFoldDB" id="A0A5B1CLP3"/>
<evidence type="ECO:0000256" key="3">
    <source>
        <dbReference type="ARBA" id="ARBA00022795"/>
    </source>
</evidence>
<comment type="function">
    <text evidence="1">Required for the efficient initiation of filament assembly.</text>
</comment>
<evidence type="ECO:0000256" key="1">
    <source>
        <dbReference type="ARBA" id="ARBA00002397"/>
    </source>
</evidence>
<dbReference type="Pfam" id="PF05130">
    <property type="entry name" value="FlgN"/>
    <property type="match status" value="1"/>
</dbReference>
<keyword evidence="3" id="KW-1005">Bacterial flagellum biogenesis</keyword>
<accession>A0A5B1CLP3</accession>
<evidence type="ECO:0000256" key="4">
    <source>
        <dbReference type="SAM" id="MobiDB-lite"/>
    </source>
</evidence>
<evidence type="ECO:0000313" key="6">
    <source>
        <dbReference type="Proteomes" id="UP000322699"/>
    </source>
</evidence>
<protein>
    <submittedName>
        <fullName evidence="5">FlgN protein</fullName>
    </submittedName>
</protein>
<feature type="compositionally biased region" description="Low complexity" evidence="4">
    <location>
        <begin position="136"/>
        <end position="156"/>
    </location>
</feature>
<dbReference type="GO" id="GO:0044780">
    <property type="term" value="P:bacterial-type flagellum assembly"/>
    <property type="evidence" value="ECO:0007669"/>
    <property type="project" value="InterPro"/>
</dbReference>
<organism evidence="5 6">
    <name type="scientific">Rubripirellula obstinata</name>
    <dbReference type="NCBI Taxonomy" id="406547"/>
    <lineage>
        <taxon>Bacteria</taxon>
        <taxon>Pseudomonadati</taxon>
        <taxon>Planctomycetota</taxon>
        <taxon>Planctomycetia</taxon>
        <taxon>Pirellulales</taxon>
        <taxon>Pirellulaceae</taxon>
        <taxon>Rubripirellula</taxon>
    </lineage>
</organism>
<reference evidence="5 6" key="1">
    <citation type="submission" date="2019-08" db="EMBL/GenBank/DDBJ databases">
        <title>Deep-cultivation of Planctomycetes and their phenomic and genomic characterization uncovers novel biology.</title>
        <authorList>
            <person name="Wiegand S."/>
            <person name="Jogler M."/>
            <person name="Boedeker C."/>
            <person name="Pinto D."/>
            <person name="Vollmers J."/>
            <person name="Rivas-Marin E."/>
            <person name="Kohn T."/>
            <person name="Peeters S.H."/>
            <person name="Heuer A."/>
            <person name="Rast P."/>
            <person name="Oberbeckmann S."/>
            <person name="Bunk B."/>
            <person name="Jeske O."/>
            <person name="Meyerdierks A."/>
            <person name="Storesund J.E."/>
            <person name="Kallscheuer N."/>
            <person name="Luecker S."/>
            <person name="Lage O.M."/>
            <person name="Pohl T."/>
            <person name="Merkel B.J."/>
            <person name="Hornburger P."/>
            <person name="Mueller R.-W."/>
            <person name="Bruemmer F."/>
            <person name="Labrenz M."/>
            <person name="Spormann A.M."/>
            <person name="Op Den Camp H."/>
            <person name="Overmann J."/>
            <person name="Amann R."/>
            <person name="Jetten M.S.M."/>
            <person name="Mascher T."/>
            <person name="Medema M.H."/>
            <person name="Devos D.P."/>
            <person name="Kaster A.-K."/>
            <person name="Ovreas L."/>
            <person name="Rohde M."/>
            <person name="Galperin M.Y."/>
            <person name="Jogler C."/>
        </authorList>
    </citation>
    <scope>NUCLEOTIDE SEQUENCE [LARGE SCALE GENOMIC DNA]</scope>
    <source>
        <strain evidence="5 6">LF1</strain>
    </source>
</reference>
<comment type="similarity">
    <text evidence="2">Belongs to the FlgN family.</text>
</comment>
<dbReference type="EMBL" id="VRLW01000001">
    <property type="protein sequence ID" value="KAA1260264.1"/>
    <property type="molecule type" value="Genomic_DNA"/>
</dbReference>
<evidence type="ECO:0000256" key="2">
    <source>
        <dbReference type="ARBA" id="ARBA00007703"/>
    </source>
</evidence>
<dbReference type="Proteomes" id="UP000322699">
    <property type="component" value="Unassembled WGS sequence"/>
</dbReference>
<dbReference type="SUPFAM" id="SSF140566">
    <property type="entry name" value="FlgN-like"/>
    <property type="match status" value="1"/>
</dbReference>
<evidence type="ECO:0000313" key="5">
    <source>
        <dbReference type="EMBL" id="KAA1260264.1"/>
    </source>
</evidence>
<keyword evidence="6" id="KW-1185">Reference proteome</keyword>
<name>A0A5B1CLP3_9BACT</name>
<gene>
    <name evidence="5" type="ORF">LF1_28030</name>
</gene>
<feature type="region of interest" description="Disordered" evidence="4">
    <location>
        <begin position="114"/>
        <end position="156"/>
    </location>
</feature>
<dbReference type="OrthoDB" id="288176at2"/>
<sequence>MDSTTLADLISERHATLVELLDLSKDQVAAIKSGRMTDLMSILSTKQRPIKKLSQITESLRPALADKPDSRAWPDPSRRERCREQQNQCEMMHAKLLEIEAACEALLEENRTDMTQRLERLSSGTDATSGYSRAQSFSPQSSTPSSSGSQLDLSSN</sequence>
<dbReference type="Gene3D" id="1.20.58.300">
    <property type="entry name" value="FlgN-like"/>
    <property type="match status" value="1"/>
</dbReference>
<dbReference type="RefSeq" id="WP_068260788.1">
    <property type="nucleotide sequence ID" value="NZ_LWSK01000019.1"/>
</dbReference>